<proteinExistence type="predicted"/>
<dbReference type="AlphaFoldDB" id="A0A1X7L9Q0"/>
<protein>
    <recommendedName>
        <fullName evidence="1">DUF2023 domain-containing protein</fullName>
    </recommendedName>
</protein>
<accession>A0A1X7L9Q0</accession>
<dbReference type="InterPro" id="IPR018594">
    <property type="entry name" value="DUF2023"/>
</dbReference>
<evidence type="ECO:0000259" key="1">
    <source>
        <dbReference type="Pfam" id="PF09633"/>
    </source>
</evidence>
<dbReference type="EMBL" id="FXBB01000053">
    <property type="protein sequence ID" value="SMG50576.1"/>
    <property type="molecule type" value="Genomic_DNA"/>
</dbReference>
<dbReference type="OrthoDB" id="8138867at2"/>
<keyword evidence="3" id="KW-1185">Reference proteome</keyword>
<dbReference type="SUPFAM" id="SSF160448">
    <property type="entry name" value="PG1857-like"/>
    <property type="match status" value="1"/>
</dbReference>
<name>A0A1X7L9Q0_9BACT</name>
<dbReference type="Proteomes" id="UP000193355">
    <property type="component" value="Unassembled WGS sequence"/>
</dbReference>
<dbReference type="InterPro" id="IPR036780">
    <property type="entry name" value="PG1857-like_sf"/>
</dbReference>
<dbReference type="STRING" id="561720.SAMN06275492_1533"/>
<gene>
    <name evidence="2" type="ORF">SAMN06275492_1533</name>
</gene>
<organism evidence="2 3">
    <name type="scientific">Dethiosulfovibrio salsuginis</name>
    <dbReference type="NCBI Taxonomy" id="561720"/>
    <lineage>
        <taxon>Bacteria</taxon>
        <taxon>Thermotogati</taxon>
        <taxon>Synergistota</taxon>
        <taxon>Synergistia</taxon>
        <taxon>Synergistales</taxon>
        <taxon>Dethiosulfovibrionaceae</taxon>
        <taxon>Dethiosulfovibrio</taxon>
    </lineage>
</organism>
<evidence type="ECO:0000313" key="3">
    <source>
        <dbReference type="Proteomes" id="UP000193355"/>
    </source>
</evidence>
<dbReference type="Gene3D" id="3.30.2190.10">
    <property type="entry name" value="PG1857-like"/>
    <property type="match status" value="1"/>
</dbReference>
<reference evidence="3" key="1">
    <citation type="submission" date="2017-04" db="EMBL/GenBank/DDBJ databases">
        <authorList>
            <person name="Varghese N."/>
            <person name="Submissions S."/>
        </authorList>
    </citation>
    <scope>NUCLEOTIDE SEQUENCE [LARGE SCALE GENOMIC DNA]</scope>
    <source>
        <strain evidence="3">USBA 82</strain>
    </source>
</reference>
<evidence type="ECO:0000313" key="2">
    <source>
        <dbReference type="EMBL" id="SMG50576.1"/>
    </source>
</evidence>
<dbReference type="Pfam" id="PF09633">
    <property type="entry name" value="DUF2023"/>
    <property type="match status" value="1"/>
</dbReference>
<feature type="domain" description="DUF2023" evidence="1">
    <location>
        <begin position="3"/>
        <end position="102"/>
    </location>
</feature>
<dbReference type="RefSeq" id="WP_085545669.1">
    <property type="nucleotide sequence ID" value="NZ_FXBB01000053.1"/>
</dbReference>
<sequence>MEIFCHHVYKYWKGLRNLILHTAPISDLPAIVHKLDHYGIPYLVHQIGEERVNVFFGHPDCISVVQRFGTIDLSRLTDEQDFILGIMLGYDRMKQCSRYLKKRHDREELIG</sequence>